<evidence type="ECO:0000256" key="5">
    <source>
        <dbReference type="ARBA" id="ARBA00022692"/>
    </source>
</evidence>
<dbReference type="Pfam" id="PF01594">
    <property type="entry name" value="AI-2E_transport"/>
    <property type="match status" value="1"/>
</dbReference>
<comment type="similarity">
    <text evidence="2">Belongs to the autoinducer-2 exporter (AI-2E) (TC 2.A.86) family.</text>
</comment>
<evidence type="ECO:0000256" key="2">
    <source>
        <dbReference type="ARBA" id="ARBA00009773"/>
    </source>
</evidence>
<keyword evidence="11" id="KW-1185">Reference proteome</keyword>
<feature type="transmembrane region" description="Helical" evidence="9">
    <location>
        <begin position="343"/>
        <end position="366"/>
    </location>
</feature>
<evidence type="ECO:0000256" key="7">
    <source>
        <dbReference type="ARBA" id="ARBA00023136"/>
    </source>
</evidence>
<evidence type="ECO:0000256" key="8">
    <source>
        <dbReference type="SAM" id="MobiDB-lite"/>
    </source>
</evidence>
<comment type="caution">
    <text evidence="10">The sequence shown here is derived from an EMBL/GenBank/DDBJ whole genome shotgun (WGS) entry which is preliminary data.</text>
</comment>
<feature type="compositionally biased region" description="Low complexity" evidence="8">
    <location>
        <begin position="38"/>
        <end position="54"/>
    </location>
</feature>
<evidence type="ECO:0000256" key="9">
    <source>
        <dbReference type="SAM" id="Phobius"/>
    </source>
</evidence>
<feature type="transmembrane region" description="Helical" evidence="9">
    <location>
        <begin position="312"/>
        <end position="331"/>
    </location>
</feature>
<evidence type="ECO:0000313" key="11">
    <source>
        <dbReference type="Proteomes" id="UP000292373"/>
    </source>
</evidence>
<dbReference type="PANTHER" id="PTHR21716:SF53">
    <property type="entry name" value="PERMEASE PERM-RELATED"/>
    <property type="match status" value="1"/>
</dbReference>
<dbReference type="GO" id="GO:0005886">
    <property type="term" value="C:plasma membrane"/>
    <property type="evidence" value="ECO:0007669"/>
    <property type="project" value="UniProtKB-SubCell"/>
</dbReference>
<keyword evidence="5 9" id="KW-0812">Transmembrane</keyword>
<keyword evidence="4" id="KW-1003">Cell membrane</keyword>
<evidence type="ECO:0000256" key="4">
    <source>
        <dbReference type="ARBA" id="ARBA00022475"/>
    </source>
</evidence>
<evidence type="ECO:0000256" key="6">
    <source>
        <dbReference type="ARBA" id="ARBA00022989"/>
    </source>
</evidence>
<organism evidence="10 11">
    <name type="scientific">Propioniciclava sinopodophylli</name>
    <dbReference type="NCBI Taxonomy" id="1837344"/>
    <lineage>
        <taxon>Bacteria</taxon>
        <taxon>Bacillati</taxon>
        <taxon>Actinomycetota</taxon>
        <taxon>Actinomycetes</taxon>
        <taxon>Propionibacteriales</taxon>
        <taxon>Propionibacteriaceae</taxon>
        <taxon>Propioniciclava</taxon>
    </lineage>
</organism>
<feature type="transmembrane region" description="Helical" evidence="9">
    <location>
        <begin position="149"/>
        <end position="170"/>
    </location>
</feature>
<dbReference type="Proteomes" id="UP000292373">
    <property type="component" value="Unassembled WGS sequence"/>
</dbReference>
<dbReference type="GO" id="GO:0055085">
    <property type="term" value="P:transmembrane transport"/>
    <property type="evidence" value="ECO:0007669"/>
    <property type="project" value="TreeGrafter"/>
</dbReference>
<dbReference type="RefSeq" id="WP_131168030.1">
    <property type="nucleotide sequence ID" value="NZ_SDMQ01000007.1"/>
</dbReference>
<proteinExistence type="inferred from homology"/>
<feature type="transmembrane region" description="Helical" evidence="9">
    <location>
        <begin position="386"/>
        <end position="417"/>
    </location>
</feature>
<comment type="subcellular location">
    <subcellularLocation>
        <location evidence="1">Cell membrane</location>
        <topology evidence="1">Multi-pass membrane protein</topology>
    </subcellularLocation>
</comment>
<evidence type="ECO:0000256" key="1">
    <source>
        <dbReference type="ARBA" id="ARBA00004651"/>
    </source>
</evidence>
<feature type="transmembrane region" description="Helical" evidence="9">
    <location>
        <begin position="222"/>
        <end position="252"/>
    </location>
</feature>
<keyword evidence="3" id="KW-0813">Transport</keyword>
<dbReference type="InterPro" id="IPR002549">
    <property type="entry name" value="AI-2E-like"/>
</dbReference>
<name>A0A4Q9KDC1_9ACTN</name>
<evidence type="ECO:0000313" key="10">
    <source>
        <dbReference type="EMBL" id="TBT84606.1"/>
    </source>
</evidence>
<keyword evidence="7 9" id="KW-0472">Membrane</keyword>
<feature type="region of interest" description="Disordered" evidence="8">
    <location>
        <begin position="1"/>
        <end position="54"/>
    </location>
</feature>
<reference evidence="10 11" key="1">
    <citation type="submission" date="2019-01" db="EMBL/GenBank/DDBJ databases">
        <title>Lactibacter flavus gen. nov., sp. nov., a novel bacterium of the family Propionibacteriaceae isolated from raw milk and dairy products.</title>
        <authorList>
            <person name="Huptas C."/>
            <person name="Wenning M."/>
            <person name="Breitenwieser F."/>
            <person name="Doll E."/>
            <person name="Von Neubeck M."/>
            <person name="Busse H.-J."/>
            <person name="Scherer S."/>
        </authorList>
    </citation>
    <scope>NUCLEOTIDE SEQUENCE [LARGE SCALE GENOMIC DNA]</scope>
    <source>
        <strain evidence="10 11">KCTC 33808</strain>
    </source>
</reference>
<accession>A0A4Q9KDC1</accession>
<dbReference type="EMBL" id="SDMQ01000007">
    <property type="protein sequence ID" value="TBT84606.1"/>
    <property type="molecule type" value="Genomic_DNA"/>
</dbReference>
<feature type="transmembrane region" description="Helical" evidence="9">
    <location>
        <begin position="95"/>
        <end position="113"/>
    </location>
</feature>
<gene>
    <name evidence="10" type="ORF">ET989_08025</name>
</gene>
<sequence>MTQAALPESAEPPEAARSDPPEAPSSETTAPAPETSGAAQAPFPAGPATAPAARPWWRRLRRTSQLTPPDPDRELALAAAASGPTSLLYRSPFQIGFLLTLGGLVAFGLLGIVVALQSVLILVVLSLFLALGLNPLVEKLHRSGAPRGLAVTIVALALVVLMILGAWAVLPLLTDQANILIQNAPGYLQGLRENPQVAEFDGQYDVINRVSQMLTSGAWVEWMFGGIMGAGAAIANVVFSLVVTLVLTLWFLASLPSIKETIYQLAPASRRPRVKYLAGEMFRRIGGYMSGLFTIVLLATGSAFVFLNAVGLGSLSLALAVVVAVFAFIPLVGPTISMLTVSLVAFSNNTTTGIITLVFFLLYQQVDAYLLQPRIFSKSVNVPGPLIVLAAISGGILFGIAGALLAIPTVASLLLIYREVLVPALDRA</sequence>
<protein>
    <submittedName>
        <fullName evidence="10">AI-2E family transporter</fullName>
    </submittedName>
</protein>
<dbReference type="PANTHER" id="PTHR21716">
    <property type="entry name" value="TRANSMEMBRANE PROTEIN"/>
    <property type="match status" value="1"/>
</dbReference>
<dbReference type="OrthoDB" id="4016357at2"/>
<feature type="transmembrane region" description="Helical" evidence="9">
    <location>
        <begin position="285"/>
        <end position="306"/>
    </location>
</feature>
<dbReference type="AlphaFoldDB" id="A0A4Q9KDC1"/>
<keyword evidence="6 9" id="KW-1133">Transmembrane helix</keyword>
<feature type="compositionally biased region" description="Low complexity" evidence="8">
    <location>
        <begin position="1"/>
        <end position="13"/>
    </location>
</feature>
<feature type="transmembrane region" description="Helical" evidence="9">
    <location>
        <begin position="119"/>
        <end position="137"/>
    </location>
</feature>
<evidence type="ECO:0000256" key="3">
    <source>
        <dbReference type="ARBA" id="ARBA00022448"/>
    </source>
</evidence>